<comment type="caution">
    <text evidence="1">The sequence shown here is derived from an EMBL/GenBank/DDBJ whole genome shotgun (WGS) entry which is preliminary data.</text>
</comment>
<dbReference type="Proteomes" id="UP000078228">
    <property type="component" value="Unassembled WGS sequence"/>
</dbReference>
<dbReference type="PATRIC" id="fig|480.237.peg.871"/>
<dbReference type="RefSeq" id="WP_064621320.1">
    <property type="nucleotide sequence ID" value="NZ_LXHC01000004.1"/>
</dbReference>
<dbReference type="OrthoDB" id="6196569at2"/>
<gene>
    <name evidence="1" type="ORF">AO384_0204</name>
</gene>
<dbReference type="AlphaFoldDB" id="A0A198URQ2"/>
<protein>
    <submittedName>
        <fullName evidence="1">Transposase</fullName>
    </submittedName>
</protein>
<keyword evidence="2" id="KW-1185">Reference proteome</keyword>
<proteinExistence type="predicted"/>
<evidence type="ECO:0000313" key="1">
    <source>
        <dbReference type="EMBL" id="OAU97957.1"/>
    </source>
</evidence>
<evidence type="ECO:0000313" key="2">
    <source>
        <dbReference type="Proteomes" id="UP000078228"/>
    </source>
</evidence>
<organism evidence="1 2">
    <name type="scientific">Moraxella catarrhalis</name>
    <name type="common">Branhamella catarrhalis</name>
    <dbReference type="NCBI Taxonomy" id="480"/>
    <lineage>
        <taxon>Bacteria</taxon>
        <taxon>Pseudomonadati</taxon>
        <taxon>Pseudomonadota</taxon>
        <taxon>Gammaproteobacteria</taxon>
        <taxon>Moraxellales</taxon>
        <taxon>Moraxellaceae</taxon>
        <taxon>Moraxella</taxon>
    </lineage>
</organism>
<name>A0A198URQ2_MORCA</name>
<accession>A0A198URQ2</accession>
<sequence length="146" mass="17290">MPIDEFIIKIYLMVDDYYKKIVTNRLRQGGYAPKLTDSEIITMELVGEFLQMDTNSQIHQYFKQHWQAWFPNLGSYPNFAKQCVNLLQVKTLIQQHGQGNIHFIRARDLWHLSHRFMRKILAYNFCSVINKQLGNPPLQFELLISS</sequence>
<reference evidence="1 2" key="1">
    <citation type="journal article" date="2016" name="Genome Biol. Evol.">
        <title>Comparative Genomic Analyses of the Moraxella catarrhalis Serosensitive and Seroresistant Lineages Demonstrate Their Independent Evolution.</title>
        <authorList>
            <person name="Earl J.P."/>
            <person name="de Vries S.P."/>
            <person name="Ahmed A."/>
            <person name="Powell E."/>
            <person name="Schultz M.P."/>
            <person name="Hermans P.W."/>
            <person name="Hill D.J."/>
            <person name="Zhou Z."/>
            <person name="Constantinidou C.I."/>
            <person name="Hu F.Z."/>
            <person name="Bootsma H.J."/>
            <person name="Ehrlich G.D."/>
        </authorList>
    </citation>
    <scope>NUCLEOTIDE SEQUENCE [LARGE SCALE GENOMIC DNA]</scope>
    <source>
        <strain evidence="1 2">Z7542</strain>
    </source>
</reference>
<dbReference type="EMBL" id="LXHC01000004">
    <property type="protein sequence ID" value="OAU97957.1"/>
    <property type="molecule type" value="Genomic_DNA"/>
</dbReference>